<dbReference type="Pfam" id="PF01145">
    <property type="entry name" value="Band_7"/>
    <property type="match status" value="1"/>
</dbReference>
<dbReference type="Proteomes" id="UP000186391">
    <property type="component" value="Unassembled WGS sequence"/>
</dbReference>
<evidence type="ECO:0000256" key="3">
    <source>
        <dbReference type="ARBA" id="ARBA00023136"/>
    </source>
</evidence>
<evidence type="ECO:0000313" key="6">
    <source>
        <dbReference type="EMBL" id="OKH12806.1"/>
    </source>
</evidence>
<dbReference type="SUPFAM" id="SSF117892">
    <property type="entry name" value="Band 7/SPFH domain"/>
    <property type="match status" value="1"/>
</dbReference>
<protein>
    <submittedName>
        <fullName evidence="6">Flotillin family protein</fullName>
    </submittedName>
</protein>
<dbReference type="AlphaFoldDB" id="A0A1U7GX57"/>
<keyword evidence="4" id="KW-0175">Coiled coil</keyword>
<comment type="subcellular location">
    <subcellularLocation>
        <location evidence="1">Membrane</location>
    </subcellularLocation>
</comment>
<evidence type="ECO:0000259" key="5">
    <source>
        <dbReference type="SMART" id="SM00244"/>
    </source>
</evidence>
<accession>A0A1U7GX57</accession>
<dbReference type="SMART" id="SM00244">
    <property type="entry name" value="PHB"/>
    <property type="match status" value="1"/>
</dbReference>
<name>A0A1U7GX57_9CYAN</name>
<feature type="coiled-coil region" evidence="4">
    <location>
        <begin position="112"/>
        <end position="182"/>
    </location>
</feature>
<dbReference type="RefSeq" id="WP_062244974.1">
    <property type="nucleotide sequence ID" value="NZ_MRCA01000009.1"/>
</dbReference>
<dbReference type="Gene3D" id="3.30.479.30">
    <property type="entry name" value="Band 7 domain"/>
    <property type="match status" value="1"/>
</dbReference>
<dbReference type="CDD" id="cd03399">
    <property type="entry name" value="SPFH_flotillin"/>
    <property type="match status" value="1"/>
</dbReference>
<keyword evidence="7" id="KW-1185">Reference proteome</keyword>
<dbReference type="InterPro" id="IPR001107">
    <property type="entry name" value="Band_7"/>
</dbReference>
<dbReference type="InterPro" id="IPR036013">
    <property type="entry name" value="Band_7/SPFH_dom_sf"/>
</dbReference>
<evidence type="ECO:0000256" key="2">
    <source>
        <dbReference type="ARBA" id="ARBA00007161"/>
    </source>
</evidence>
<keyword evidence="3" id="KW-0472">Membrane</keyword>
<dbReference type="PANTHER" id="PTHR13806">
    <property type="entry name" value="FLOTILLIN-RELATED"/>
    <property type="match status" value="1"/>
</dbReference>
<dbReference type="PANTHER" id="PTHR13806:SF46">
    <property type="entry name" value="FLOTILLIN-1-RELATED"/>
    <property type="match status" value="1"/>
</dbReference>
<dbReference type="InterPro" id="IPR027705">
    <property type="entry name" value="Flotillin_fam"/>
</dbReference>
<gene>
    <name evidence="6" type="ORF">NIES592_16430</name>
</gene>
<evidence type="ECO:0000313" key="7">
    <source>
        <dbReference type="Proteomes" id="UP000186391"/>
    </source>
</evidence>
<dbReference type="OrthoDB" id="9786220at2"/>
<feature type="coiled-coil region" evidence="4">
    <location>
        <begin position="227"/>
        <end position="290"/>
    </location>
</feature>
<evidence type="ECO:0000256" key="1">
    <source>
        <dbReference type="ARBA" id="ARBA00004370"/>
    </source>
</evidence>
<feature type="domain" description="Band 7" evidence="5">
    <location>
        <begin position="24"/>
        <end position="198"/>
    </location>
</feature>
<reference evidence="6 7" key="1">
    <citation type="submission" date="2016-11" db="EMBL/GenBank/DDBJ databases">
        <title>Draft Genome Sequences of Nine Cyanobacterial Strains from Diverse Habitats.</title>
        <authorList>
            <person name="Zhu T."/>
            <person name="Hou S."/>
            <person name="Lu X."/>
            <person name="Hess W.R."/>
        </authorList>
    </citation>
    <scope>NUCLEOTIDE SEQUENCE [LARGE SCALE GENOMIC DNA]</scope>
    <source>
        <strain evidence="6 7">NIES-592</strain>
    </source>
</reference>
<proteinExistence type="inferred from homology"/>
<dbReference type="EMBL" id="MRCA01000009">
    <property type="protein sequence ID" value="OKH12806.1"/>
    <property type="molecule type" value="Genomic_DNA"/>
</dbReference>
<comment type="caution">
    <text evidence="6">The sequence shown here is derived from an EMBL/GenBank/DDBJ whole genome shotgun (WGS) entry which is preliminary data.</text>
</comment>
<evidence type="ECO:0000256" key="4">
    <source>
        <dbReference type="SAM" id="Coils"/>
    </source>
</evidence>
<organism evidence="6 7">
    <name type="scientific">Fischerella major NIES-592</name>
    <dbReference type="NCBI Taxonomy" id="210994"/>
    <lineage>
        <taxon>Bacteria</taxon>
        <taxon>Bacillati</taxon>
        <taxon>Cyanobacteriota</taxon>
        <taxon>Cyanophyceae</taxon>
        <taxon>Nostocales</taxon>
        <taxon>Hapalosiphonaceae</taxon>
        <taxon>Fischerella</taxon>
    </lineage>
</organism>
<dbReference type="GO" id="GO:0002020">
    <property type="term" value="F:protease binding"/>
    <property type="evidence" value="ECO:0007669"/>
    <property type="project" value="TreeGrafter"/>
</dbReference>
<sequence>MEIIALLLGIFGTGTAAGWWVIRNLYYICQPSEVLIFAGSRTPTGDGNSVGYRLVKGGSGIQIPLIEKTFRMDLTNMIIELRVVNAFSKGGIPLTVEGVANIKIAGEEPIIYNAIERLLGKTRKDIEQLAKETLEGNLRGVLANLTPEQVNEDKIAFAKTLLEEAEDDLEKLGLVLDNLQIKNISDEVRYLDSIGRKQQAELLRDARIAEAQAKAEAIIKASENDRITKLRQIERDLEVAKAEAERRVRDALTKRTAMIAEVEAVVNAEIARVQAEVAVQTERIKQVEKQLQADVIAPAAAACQQAIAKAKGDAARIIEDGKAQAAGTRRLAESWQNAGAAAREIFLFQKLEPLLKMMAQGVPQVEVENLTVIDAANSGNVPKFASLLEQLRQATGIDISKAINEFKGDGKILMPEVKSNLDKRP</sequence>
<comment type="similarity">
    <text evidence="2">Belongs to the band 7/mec-2 family. Flotillin subfamily.</text>
</comment>
<dbReference type="GO" id="GO:0005886">
    <property type="term" value="C:plasma membrane"/>
    <property type="evidence" value="ECO:0007669"/>
    <property type="project" value="TreeGrafter"/>
</dbReference>
<dbReference type="GO" id="GO:0072659">
    <property type="term" value="P:protein localization to plasma membrane"/>
    <property type="evidence" value="ECO:0007669"/>
    <property type="project" value="TreeGrafter"/>
</dbReference>